<dbReference type="Gene3D" id="3.30.200.20">
    <property type="entry name" value="Phosphorylase Kinase, domain 1"/>
    <property type="match status" value="1"/>
</dbReference>
<feature type="compositionally biased region" description="Acidic residues" evidence="1">
    <location>
        <begin position="117"/>
        <end position="127"/>
    </location>
</feature>
<dbReference type="Proteomes" id="UP001152795">
    <property type="component" value="Unassembled WGS sequence"/>
</dbReference>
<evidence type="ECO:0000313" key="2">
    <source>
        <dbReference type="EMBL" id="CAB4011280.1"/>
    </source>
</evidence>
<dbReference type="PANTHER" id="PTHR46289:SF14">
    <property type="entry name" value="DUF4371 DOMAIN-CONTAINING PROTEIN"/>
    <property type="match status" value="1"/>
</dbReference>
<name>A0A7D9IR56_PARCT</name>
<reference evidence="2" key="1">
    <citation type="submission" date="2020-04" db="EMBL/GenBank/DDBJ databases">
        <authorList>
            <person name="Alioto T."/>
            <person name="Alioto T."/>
            <person name="Gomez Garrido J."/>
        </authorList>
    </citation>
    <scope>NUCLEOTIDE SEQUENCE</scope>
    <source>
        <strain evidence="2">A484AB</strain>
    </source>
</reference>
<accession>A0A7D9IR56</accession>
<dbReference type="EMBL" id="CACRXK020007096">
    <property type="protein sequence ID" value="CAB4011280.1"/>
    <property type="molecule type" value="Genomic_DNA"/>
</dbReference>
<feature type="compositionally biased region" description="Polar residues" evidence="1">
    <location>
        <begin position="133"/>
        <end position="146"/>
    </location>
</feature>
<organism evidence="2 3">
    <name type="scientific">Paramuricea clavata</name>
    <name type="common">Red gorgonian</name>
    <name type="synonym">Violescent sea-whip</name>
    <dbReference type="NCBI Taxonomy" id="317549"/>
    <lineage>
        <taxon>Eukaryota</taxon>
        <taxon>Metazoa</taxon>
        <taxon>Cnidaria</taxon>
        <taxon>Anthozoa</taxon>
        <taxon>Octocorallia</taxon>
        <taxon>Malacalcyonacea</taxon>
        <taxon>Plexauridae</taxon>
        <taxon>Paramuricea</taxon>
    </lineage>
</organism>
<dbReference type="AlphaFoldDB" id="A0A7D9IR56"/>
<dbReference type="PANTHER" id="PTHR46289">
    <property type="entry name" value="52 KDA REPRESSOR OF THE INHIBITOR OF THE PROTEIN KINASE-LIKE PROTEIN-RELATED"/>
    <property type="match status" value="1"/>
</dbReference>
<keyword evidence="3" id="KW-1185">Reference proteome</keyword>
<protein>
    <submittedName>
        <fullName evidence="2">52 kDa repressor of the inhibitor of the kinase-like</fullName>
    </submittedName>
</protein>
<evidence type="ECO:0000256" key="1">
    <source>
        <dbReference type="SAM" id="MobiDB-lite"/>
    </source>
</evidence>
<comment type="caution">
    <text evidence="2">The sequence shown here is derived from an EMBL/GenBank/DDBJ whole genome shotgun (WGS) entry which is preliminary data.</text>
</comment>
<sequence length="544" mass="62234">MKRQAVWNDLQAKMSGKRTRNDAMSGRKKKFGSTAPHKIIVQRLASEPDTKQTFRPVQPREFVNFEYEELSLVNLKKACAAHFNLPASTCDILVSNKGPSCTNIGQIPHRKDKDDQPLSEDGVEDYYEDSKSTSHPNRNCKSATATCSPTKSMTIETAYPASVSIDALLKAGKLAKPQPKNKVTITFEAFDIESREWTEVMEEELLVDTKKFASGGFRDAFHATGKKSAKNHQPTEWVVKTYNARAKSTIEGIARTSVENHCRKQVQMHAVARHFTKKFDSKARVHRLNLAVCDSLTVVEVNTMMKHVKEVSHFINISQTRNMPFKEIVRNYPERESQKKRLVDVCRTRWVERIAGLDTFIELFVPLYDTLKEMKDNVEGSYRPNLVTDASHFYDLVAKFEFIAALIISHNILDRLLPVTILLQGKSIDIMDGIHLINTMKNDFINYRNSIDSFHDAWYAEALDLAEKVNIEESKPWTVGRQTTRSNPPYKSISEYYKRTISIPSVDHINSALQHKFDTDSVDIIKHCTERDDVFKREWERLAG</sequence>
<dbReference type="OrthoDB" id="5967122at2759"/>
<gene>
    <name evidence="2" type="ORF">PACLA_8A037695</name>
</gene>
<proteinExistence type="predicted"/>
<feature type="region of interest" description="Disordered" evidence="1">
    <location>
        <begin position="103"/>
        <end position="146"/>
    </location>
</feature>
<evidence type="ECO:0000313" key="3">
    <source>
        <dbReference type="Proteomes" id="UP001152795"/>
    </source>
</evidence>
<dbReference type="InterPro" id="IPR052958">
    <property type="entry name" value="IFN-induced_PKR_regulator"/>
</dbReference>